<gene>
    <name evidence="1" type="ORF">JF539_01020</name>
</gene>
<accession>A0A939E955</accession>
<evidence type="ECO:0000313" key="1">
    <source>
        <dbReference type="EMBL" id="MBN9668897.1"/>
    </source>
</evidence>
<dbReference type="RefSeq" id="WP_207138280.1">
    <property type="nucleotide sequence ID" value="NZ_JAEKJZ010000001.1"/>
</dbReference>
<comment type="caution">
    <text evidence="1">The sequence shown here is derived from an EMBL/GenBank/DDBJ whole genome shotgun (WGS) entry which is preliminary data.</text>
</comment>
<dbReference type="AlphaFoldDB" id="A0A939E955"/>
<evidence type="ECO:0000313" key="2">
    <source>
        <dbReference type="Proteomes" id="UP000664096"/>
    </source>
</evidence>
<proteinExistence type="predicted"/>
<protein>
    <submittedName>
        <fullName evidence="1">Uncharacterized protein</fullName>
    </submittedName>
</protein>
<organism evidence="1 2">
    <name type="scientific">Roseibium aggregatum</name>
    <dbReference type="NCBI Taxonomy" id="187304"/>
    <lineage>
        <taxon>Bacteria</taxon>
        <taxon>Pseudomonadati</taxon>
        <taxon>Pseudomonadota</taxon>
        <taxon>Alphaproteobacteria</taxon>
        <taxon>Hyphomicrobiales</taxon>
        <taxon>Stappiaceae</taxon>
        <taxon>Roseibium</taxon>
    </lineage>
</organism>
<reference evidence="1" key="1">
    <citation type="submission" date="2020-12" db="EMBL/GenBank/DDBJ databases">
        <title>Oil enriched cultivation method for isolating marine PHA-producing bacteria.</title>
        <authorList>
            <person name="Zheng W."/>
            <person name="Yu S."/>
            <person name="Huang Y."/>
        </authorList>
    </citation>
    <scope>NUCLEOTIDE SEQUENCE</scope>
    <source>
        <strain evidence="1">SY-2-12</strain>
    </source>
</reference>
<dbReference type="EMBL" id="JAEKJZ010000001">
    <property type="protein sequence ID" value="MBN9668897.1"/>
    <property type="molecule type" value="Genomic_DNA"/>
</dbReference>
<sequence>MAFHPELTALMRWVWNNKDMLMQAGKVQHLAKGMTHMHLGGLNGRAEITNQGVKLIYNQYNAVRKKRKYSVDIEKVTDKFFADLAGKLDLSKMRIRPDIRLQLGSEDVSVNTLDEIQKREDYRDLKGCFVHFIKMNIHVSDRVYINLRQSMRGEAFAKILTRIWDIDGIQSAKVSMPGFDAADSAVVYCRDHKTKDEVLEVLRRYQKRHSLHFGHSVPKMVRQYPDLRGVGFGMEPPRMIPKRSASGRFTGSKGAMSFGYYRAQLLYIALEQTEFPEEKTALNTHRMAMNFTKHANPVAANIADADRRHQARVTERWHEFTQNVLVIFERAGIDVAKPYYQQTVQWDPEKDVVMAPPPPKPSAAPAAVHANVKKKGFFGRFRRN</sequence>
<name>A0A939E955_9HYPH</name>
<dbReference type="Proteomes" id="UP000664096">
    <property type="component" value="Unassembled WGS sequence"/>
</dbReference>